<comment type="subcellular location">
    <subcellularLocation>
        <location evidence="1">Cell inner membrane</location>
        <topology evidence="1">Multi-pass membrane protein</topology>
    </subcellularLocation>
</comment>
<comment type="function">
    <text evidence="1">Lipid phosphatase which dephosphorylates phosphatidylglycerophosphate (PGP) to phosphatidylglycerol (PG).</text>
</comment>
<reference evidence="4 5" key="1">
    <citation type="journal article" date="2022" name="Microorganisms">
        <title>Genome Sequence and Characterization of a Xanthorhodopsin-Containing, Aerobic Anoxygenic Phototrophic Rhodobacter Species, Isolated from Mesophilic Conditions at Yellowstone National Park.</title>
        <authorList>
            <person name="Kyndt J.A."/>
            <person name="Robertson S."/>
            <person name="Shoffstall I.B."/>
            <person name="Ramaley R.F."/>
            <person name="Meyer T.E."/>
        </authorList>
    </citation>
    <scope>NUCLEOTIDE SEQUENCE [LARGE SCALE GENOMIC DNA]</scope>
    <source>
        <strain evidence="4 5">M37P</strain>
    </source>
</reference>
<comment type="pathway">
    <text evidence="1">Phospholipid metabolism; phosphatidylglycerol biosynthesis; phosphatidylglycerol from CDP-diacylglycerol: step 2/2.</text>
</comment>
<dbReference type="InterPro" id="IPR036681">
    <property type="entry name" value="PgpA-like_sf"/>
</dbReference>
<comment type="catalytic activity">
    <reaction evidence="1">
        <text>a 1,2-diacyl-sn-glycero-3-phospho-(1'-sn-glycero-3'-phosphate) + H2O = a 1,2-diacyl-sn-glycero-3-phospho-(1'-sn-glycerol) + phosphate</text>
        <dbReference type="Rhea" id="RHEA:33751"/>
        <dbReference type="ChEBI" id="CHEBI:15377"/>
        <dbReference type="ChEBI" id="CHEBI:43474"/>
        <dbReference type="ChEBI" id="CHEBI:60110"/>
        <dbReference type="ChEBI" id="CHEBI:64716"/>
        <dbReference type="EC" id="3.1.3.27"/>
    </reaction>
</comment>
<feature type="transmembrane region" description="Helical" evidence="2">
    <location>
        <begin position="38"/>
        <end position="61"/>
    </location>
</feature>
<dbReference type="RefSeq" id="WP_166403471.1">
    <property type="nucleotide sequence ID" value="NZ_JAANHS010000008.1"/>
</dbReference>
<dbReference type="Pfam" id="PF04608">
    <property type="entry name" value="PgpA"/>
    <property type="match status" value="1"/>
</dbReference>
<keyword evidence="2" id="KW-1133">Transmembrane helix</keyword>
<sequence length="168" mass="17821">MSALVATFCGAGHLRPASGTWASAITVALAVATYQAGWALAVPAGFVLATLLGFWAVPRYLAARGGKDPSEVVIDEVAGQLLALSFTVIPLWRHGVADLFLGAWPGWVAPFLLFRLFDIWKPWLVGRADRRGDAAGVMLDDLWAGLFAGVVSVALAGLWHGVVQPWLG</sequence>
<keyword evidence="1" id="KW-0460">Magnesium</keyword>
<dbReference type="PANTHER" id="PTHR36305:SF1">
    <property type="entry name" value="PHOSPHATIDYLGLYCEROPHOSPHATASE A"/>
    <property type="match status" value="1"/>
</dbReference>
<keyword evidence="1 2" id="KW-0472">Membrane</keyword>
<dbReference type="SUPFAM" id="SSF101307">
    <property type="entry name" value="YutG-like"/>
    <property type="match status" value="1"/>
</dbReference>
<comment type="caution">
    <text evidence="4">The sequence shown here is derived from an EMBL/GenBank/DDBJ whole genome shotgun (WGS) entry which is preliminary data.</text>
</comment>
<evidence type="ECO:0000313" key="5">
    <source>
        <dbReference type="Proteomes" id="UP001515660"/>
    </source>
</evidence>
<keyword evidence="5" id="KW-1185">Reference proteome</keyword>
<keyword evidence="1" id="KW-1003">Cell membrane</keyword>
<dbReference type="EMBL" id="JAANHS010000008">
    <property type="protein sequence ID" value="NHB77446.1"/>
    <property type="molecule type" value="Genomic_DNA"/>
</dbReference>
<evidence type="ECO:0000313" key="4">
    <source>
        <dbReference type="EMBL" id="NHB77446.1"/>
    </source>
</evidence>
<dbReference type="Proteomes" id="UP001515660">
    <property type="component" value="Unassembled WGS sequence"/>
</dbReference>
<keyword evidence="1" id="KW-0595">Phospholipid degradation</keyword>
<dbReference type="InterPro" id="IPR026037">
    <property type="entry name" value="PgpA"/>
</dbReference>
<accession>A0ABX0G9R8</accession>
<keyword evidence="1" id="KW-0442">Lipid degradation</keyword>
<keyword evidence="1" id="KW-0378">Hydrolase</keyword>
<evidence type="ECO:0000259" key="3">
    <source>
        <dbReference type="Pfam" id="PF04608"/>
    </source>
</evidence>
<feature type="transmembrane region" description="Helical" evidence="2">
    <location>
        <begin position="141"/>
        <end position="162"/>
    </location>
</feature>
<feature type="transmembrane region" description="Helical" evidence="2">
    <location>
        <begin position="99"/>
        <end position="120"/>
    </location>
</feature>
<dbReference type="PIRSF" id="PIRSF006162">
    <property type="entry name" value="PgpA"/>
    <property type="match status" value="1"/>
</dbReference>
<dbReference type="InterPro" id="IPR007686">
    <property type="entry name" value="YutG/PgpA"/>
</dbReference>
<keyword evidence="1" id="KW-1208">Phospholipid metabolism</keyword>
<evidence type="ECO:0000256" key="2">
    <source>
        <dbReference type="SAM" id="Phobius"/>
    </source>
</evidence>
<keyword evidence="1" id="KW-0479">Metal-binding</keyword>
<organism evidence="4 5">
    <name type="scientific">Rhodobacter calidifons</name>
    <dbReference type="NCBI Taxonomy" id="2715277"/>
    <lineage>
        <taxon>Bacteria</taxon>
        <taxon>Pseudomonadati</taxon>
        <taxon>Pseudomonadota</taxon>
        <taxon>Alphaproteobacteria</taxon>
        <taxon>Rhodobacterales</taxon>
        <taxon>Rhodobacter group</taxon>
        <taxon>Rhodobacter</taxon>
    </lineage>
</organism>
<keyword evidence="1" id="KW-0997">Cell inner membrane</keyword>
<gene>
    <name evidence="4" type="ORF">G8O29_11925</name>
</gene>
<comment type="cofactor">
    <cofactor evidence="1">
        <name>Mg(2+)</name>
        <dbReference type="ChEBI" id="CHEBI:18420"/>
    </cofactor>
</comment>
<dbReference type="PANTHER" id="PTHR36305">
    <property type="entry name" value="PHOSPHATIDYLGLYCEROPHOSPHATASE A"/>
    <property type="match status" value="1"/>
</dbReference>
<dbReference type="CDD" id="cd06971">
    <property type="entry name" value="PgpA"/>
    <property type="match status" value="1"/>
</dbReference>
<keyword evidence="1 2" id="KW-0812">Transmembrane</keyword>
<proteinExistence type="predicted"/>
<name>A0ABX0G9R8_9RHOB</name>
<evidence type="ECO:0000256" key="1">
    <source>
        <dbReference type="PIRNR" id="PIRNR006162"/>
    </source>
</evidence>
<dbReference type="EC" id="3.1.3.27" evidence="1"/>
<keyword evidence="1" id="KW-0443">Lipid metabolism</keyword>
<protein>
    <recommendedName>
        <fullName evidence="1">Phosphatidylglycerophosphatase A</fullName>
        <ecNumber evidence="1">3.1.3.27</ecNumber>
    </recommendedName>
    <alternativeName>
        <fullName evidence="1">Phosphatidylglycerolphosphate phosphatase A</fullName>
    </alternativeName>
</protein>
<feature type="domain" description="YutG/PgpA" evidence="3">
    <location>
        <begin position="5"/>
        <end position="155"/>
    </location>
</feature>